<dbReference type="PANTHER" id="PTHR47197:SF3">
    <property type="entry name" value="DIHYDRO-HEME D1 DEHYDROGENASE"/>
    <property type="match status" value="1"/>
</dbReference>
<dbReference type="InterPro" id="IPR017850">
    <property type="entry name" value="Alkaline_phosphatase_core_sf"/>
</dbReference>
<organism evidence="1">
    <name type="scientific">hydrothermal vent metagenome</name>
    <dbReference type="NCBI Taxonomy" id="652676"/>
    <lineage>
        <taxon>unclassified sequences</taxon>
        <taxon>metagenomes</taxon>
        <taxon>ecological metagenomes</taxon>
    </lineage>
</organism>
<evidence type="ECO:0000313" key="1">
    <source>
        <dbReference type="EMBL" id="VAX18482.1"/>
    </source>
</evidence>
<gene>
    <name evidence="1" type="ORF">MNBD_IGNAVI01-2532</name>
</gene>
<dbReference type="PANTHER" id="PTHR47197">
    <property type="entry name" value="PROTEIN NIRF"/>
    <property type="match status" value="1"/>
</dbReference>
<sequence>MKKMFFIILLMFLIGCNQDQKVTTLQPPGDNRYCQINENGESVLPSGRVVTPIGEVTRITHDPFGLALSPDGSIALAVHNNVLTFFKIKEPKTAIRLPDYKGKYTNPFAGKGSYMGAAIMKNNSVAYLSGGDSGDIILFDLKTLKSKKRYSINGKINGKKYVDSFVGDIKLSPNESQLYILDQFNFRLVVMDLKNGKVVNSITVGRFPLGLDISPDGKTAYVANTGIYDYPLAPGLTEDNIEEVGVDFPPYGVPSKEAEEGVEINGRHIPGLGSPFVPEAVSVWSIDLENSKVIAKEKTGYRMGEMVEGLEVEGGSSPNSIAAGKNKVFVTNATNDNISILDPKTGKITGTIKLRISPKIDSYRGMIPFGISLSADESRLYVALSGLNAVAVVDAVNEKVLGYLPTSWFPTKLEVSPDGKTLYAVTARGYGAGPNGGEGFIVPVQGTYVGDIMLGSFEKIDLSKVDLKKATQQVIDNTFREIEIADDGKNPLPPIIGIRKSPIKYIVYITKENRTYDEVFGELENAEGDPTIAKYGLNATVSKRDKSITYTGVNVMPNHQKLAREFAISDNFYCDSDASVHGHRWMVGTYPNEWVEINSSMKMSRDLLSPAPGRKYVSGSSGAVYPEDYNEAGGMWEHLSRNGINFFNFGLGFEFSGAEEEQWHKYTGVKMGVMFPIPMPLFKRTSRKYATYNTSIPDQFRIDMFEEELEDKWLSGKEEFPSVITMMIPNDHMSGERTGDGYPFNQSYLADNDLALGRVIEILSHTKWWKNMMIIVTEDDAQSGVDHIDAHRSILMMMSPWVKRHYVSKSHANFGAILKTIYQIIDIPPLNQFDAAATLLQDFFTDQPDYTPYQAVMVDKRIFDPQKALDPYDVNFRWESLKESPEIDNEDDFRRTHNENLKK</sequence>
<evidence type="ECO:0008006" key="2">
    <source>
        <dbReference type="Google" id="ProtNLM"/>
    </source>
</evidence>
<dbReference type="SUPFAM" id="SSF50974">
    <property type="entry name" value="Nitrous oxide reductase, N-terminal domain"/>
    <property type="match status" value="1"/>
</dbReference>
<dbReference type="Gene3D" id="2.130.10.10">
    <property type="entry name" value="YVTN repeat-like/Quinoprotein amine dehydrogenase"/>
    <property type="match status" value="2"/>
</dbReference>
<accession>A0A3B1BRC3</accession>
<name>A0A3B1BRC3_9ZZZZ</name>
<dbReference type="EMBL" id="UOGD01000103">
    <property type="protein sequence ID" value="VAX18482.1"/>
    <property type="molecule type" value="Genomic_DNA"/>
</dbReference>
<dbReference type="InterPro" id="IPR051200">
    <property type="entry name" value="Host-pathogen_enzymatic-act"/>
</dbReference>
<dbReference type="AlphaFoldDB" id="A0A3B1BRC3"/>
<protein>
    <recommendedName>
        <fullName evidence="2">Phosphoesterase</fullName>
    </recommendedName>
</protein>
<dbReference type="SUPFAM" id="SSF53649">
    <property type="entry name" value="Alkaline phosphatase-like"/>
    <property type="match status" value="1"/>
</dbReference>
<dbReference type="Gene3D" id="3.40.720.10">
    <property type="entry name" value="Alkaline Phosphatase, subunit A"/>
    <property type="match status" value="2"/>
</dbReference>
<dbReference type="PROSITE" id="PS51257">
    <property type="entry name" value="PROKAR_LIPOPROTEIN"/>
    <property type="match status" value="1"/>
</dbReference>
<proteinExistence type="predicted"/>
<dbReference type="InterPro" id="IPR015943">
    <property type="entry name" value="WD40/YVTN_repeat-like_dom_sf"/>
</dbReference>
<reference evidence="1" key="1">
    <citation type="submission" date="2018-06" db="EMBL/GenBank/DDBJ databases">
        <authorList>
            <person name="Zhirakovskaya E."/>
        </authorList>
    </citation>
    <scope>NUCLEOTIDE SEQUENCE</scope>
</reference>
<dbReference type="InterPro" id="IPR011045">
    <property type="entry name" value="N2O_reductase_N"/>
</dbReference>